<sequence>MARTRFASAVPWIRIREIIQAAYAFHDSSGIIAVCDVLYSHLDESQREAVISHLREVFSRPIGSPKHQKLNGRYLTLLAEREN</sequence>
<dbReference type="EMBL" id="JASNVP010000005">
    <property type="protein sequence ID" value="MDK4326176.1"/>
    <property type="molecule type" value="Genomic_DNA"/>
</dbReference>
<protein>
    <submittedName>
        <fullName evidence="1">Uncharacterized protein</fullName>
    </submittedName>
</protein>
<dbReference type="RefSeq" id="WP_284589714.1">
    <property type="nucleotide sequence ID" value="NZ_JASNVP010000005.1"/>
</dbReference>
<reference evidence="1" key="1">
    <citation type="submission" date="2023-05" db="EMBL/GenBank/DDBJ databases">
        <title>Metabolic capabilities are highly conserved among human nasal-associated Corynebacterium species in pangenomic analyses.</title>
        <authorList>
            <person name="Tran T.H."/>
            <person name="Roberts A.Q."/>
            <person name="Escapa I.F."/>
            <person name="Gao W."/>
            <person name="Conlan S."/>
            <person name="Kong H."/>
            <person name="Segre J.A."/>
            <person name="Kelly M.S."/>
            <person name="Lemon K.P."/>
        </authorList>
    </citation>
    <scope>NUCLEOTIDE SEQUENCE</scope>
    <source>
        <strain evidence="1">KPL2654</strain>
    </source>
</reference>
<name>A0AAP4BV89_9CORY</name>
<proteinExistence type="predicted"/>
<comment type="caution">
    <text evidence="1">The sequence shown here is derived from an EMBL/GenBank/DDBJ whole genome shotgun (WGS) entry which is preliminary data.</text>
</comment>
<accession>A0AAP4BV89</accession>
<dbReference type="AlphaFoldDB" id="A0AAP4BV89"/>
<evidence type="ECO:0000313" key="1">
    <source>
        <dbReference type="EMBL" id="MDK4326176.1"/>
    </source>
</evidence>
<gene>
    <name evidence="1" type="ORF">QPX54_06565</name>
</gene>
<evidence type="ECO:0000313" key="2">
    <source>
        <dbReference type="Proteomes" id="UP001226160"/>
    </source>
</evidence>
<organism evidence="1 2">
    <name type="scientific">Corynebacterium propinquum</name>
    <dbReference type="NCBI Taxonomy" id="43769"/>
    <lineage>
        <taxon>Bacteria</taxon>
        <taxon>Bacillati</taxon>
        <taxon>Actinomycetota</taxon>
        <taxon>Actinomycetes</taxon>
        <taxon>Mycobacteriales</taxon>
        <taxon>Corynebacteriaceae</taxon>
        <taxon>Corynebacterium</taxon>
    </lineage>
</organism>
<dbReference type="Proteomes" id="UP001226160">
    <property type="component" value="Unassembled WGS sequence"/>
</dbReference>